<keyword evidence="7 8" id="KW-0472">Membrane</keyword>
<dbReference type="GO" id="GO:0010181">
    <property type="term" value="F:FMN binding"/>
    <property type="evidence" value="ECO:0007669"/>
    <property type="project" value="TreeGrafter"/>
</dbReference>
<dbReference type="HAMAP" id="MF_01207">
    <property type="entry name" value="MsrQ"/>
    <property type="match status" value="1"/>
</dbReference>
<keyword evidence="3" id="KW-0479">Metal-binding</keyword>
<comment type="subcellular location">
    <subcellularLocation>
        <location evidence="1">Membrane</location>
        <topology evidence="1">Multi-pass membrane protein</topology>
    </subcellularLocation>
</comment>
<keyword evidence="4 8" id="KW-0812">Transmembrane</keyword>
<name>A0A832N5Z4_9GAMM</name>
<comment type="caution">
    <text evidence="10">The sequence shown here is derived from an EMBL/GenBank/DDBJ whole genome shotgun (WGS) entry which is preliminary data.</text>
</comment>
<feature type="transmembrane region" description="Helical" evidence="8">
    <location>
        <begin position="88"/>
        <end position="106"/>
    </location>
</feature>
<keyword evidence="2" id="KW-0813">Transport</keyword>
<proteinExistence type="inferred from homology"/>
<feature type="domain" description="Ferric oxidoreductase" evidence="9">
    <location>
        <begin position="19"/>
        <end position="133"/>
    </location>
</feature>
<dbReference type="EMBL" id="DRNF01000457">
    <property type="protein sequence ID" value="HHJ81412.1"/>
    <property type="molecule type" value="Genomic_DNA"/>
</dbReference>
<evidence type="ECO:0000313" key="10">
    <source>
        <dbReference type="EMBL" id="HHJ81412.1"/>
    </source>
</evidence>
<dbReference type="PANTHER" id="PTHR36964:SF1">
    <property type="entry name" value="PROTEIN-METHIONINE-SULFOXIDE REDUCTASE HEME-BINDING SUBUNIT MSRQ"/>
    <property type="match status" value="1"/>
</dbReference>
<dbReference type="GO" id="GO:0005886">
    <property type="term" value="C:plasma membrane"/>
    <property type="evidence" value="ECO:0007669"/>
    <property type="project" value="TreeGrafter"/>
</dbReference>
<evidence type="ECO:0000256" key="1">
    <source>
        <dbReference type="ARBA" id="ARBA00004141"/>
    </source>
</evidence>
<dbReference type="AlphaFoldDB" id="A0A832N5Z4"/>
<keyword evidence="3" id="KW-0349">Heme</keyword>
<feature type="non-terminal residue" evidence="10">
    <location>
        <position position="1"/>
    </location>
</feature>
<dbReference type="InterPro" id="IPR013130">
    <property type="entry name" value="Fe3_Rdtase_TM_dom"/>
</dbReference>
<organism evidence="10">
    <name type="scientific">Candidatus Tenderia electrophaga</name>
    <dbReference type="NCBI Taxonomy" id="1748243"/>
    <lineage>
        <taxon>Bacteria</taxon>
        <taxon>Pseudomonadati</taxon>
        <taxon>Pseudomonadota</taxon>
        <taxon>Gammaproteobacteria</taxon>
        <taxon>Candidatus Tenderiales</taxon>
        <taxon>Candidatus Tenderiaceae</taxon>
        <taxon>Candidatus Tenderia</taxon>
    </lineage>
</organism>
<keyword evidence="6" id="KW-0408">Iron</keyword>
<dbReference type="GO" id="GO:0016679">
    <property type="term" value="F:oxidoreductase activity, acting on diphenols and related substances as donors"/>
    <property type="evidence" value="ECO:0007669"/>
    <property type="project" value="TreeGrafter"/>
</dbReference>
<evidence type="ECO:0000256" key="7">
    <source>
        <dbReference type="ARBA" id="ARBA00023136"/>
    </source>
</evidence>
<accession>A0A832N5Z4</accession>
<evidence type="ECO:0000256" key="3">
    <source>
        <dbReference type="ARBA" id="ARBA00022617"/>
    </source>
</evidence>
<gene>
    <name evidence="10" type="ORF">ENJ65_07235</name>
</gene>
<dbReference type="Proteomes" id="UP000885832">
    <property type="component" value="Unassembled WGS sequence"/>
</dbReference>
<evidence type="ECO:0000256" key="5">
    <source>
        <dbReference type="ARBA" id="ARBA00022989"/>
    </source>
</evidence>
<evidence type="ECO:0000256" key="2">
    <source>
        <dbReference type="ARBA" id="ARBA00022448"/>
    </source>
</evidence>
<evidence type="ECO:0000259" key="9">
    <source>
        <dbReference type="Pfam" id="PF01794"/>
    </source>
</evidence>
<sequence>AYTDALGANPIEEISHITGDWSLRFLLLTLTVTPLAILFQLRWLKRFRRMLGLFCFFYVCLHLANYVVLDQYFDWPEIYKDIIKRPYISVGFVAFVLLIPLAITSVDKLVEWMGKPRWLKLHQLVFVSAVLGVLHYLWLVKADLLEPGIYGFILIVLMLFRVWHRRSQMNVKNRV</sequence>
<dbReference type="PANTHER" id="PTHR36964">
    <property type="entry name" value="PROTEIN-METHIONINE-SULFOXIDE REDUCTASE HEME-BINDING SUBUNIT MSRQ"/>
    <property type="match status" value="1"/>
</dbReference>
<evidence type="ECO:0000256" key="8">
    <source>
        <dbReference type="SAM" id="Phobius"/>
    </source>
</evidence>
<protein>
    <submittedName>
        <fullName evidence="10">Sulfoxide reductase heme-binding subunit YedZ</fullName>
    </submittedName>
</protein>
<evidence type="ECO:0000256" key="4">
    <source>
        <dbReference type="ARBA" id="ARBA00022692"/>
    </source>
</evidence>
<feature type="transmembrane region" description="Helical" evidence="8">
    <location>
        <begin position="144"/>
        <end position="163"/>
    </location>
</feature>
<dbReference type="GO" id="GO:0020037">
    <property type="term" value="F:heme binding"/>
    <property type="evidence" value="ECO:0007669"/>
    <property type="project" value="TreeGrafter"/>
</dbReference>
<dbReference type="InterPro" id="IPR022837">
    <property type="entry name" value="MsrQ-like"/>
</dbReference>
<dbReference type="Pfam" id="PF01794">
    <property type="entry name" value="Ferric_reduct"/>
    <property type="match status" value="1"/>
</dbReference>
<feature type="transmembrane region" description="Helical" evidence="8">
    <location>
        <begin position="118"/>
        <end position="138"/>
    </location>
</feature>
<reference evidence="10" key="1">
    <citation type="journal article" date="2020" name="mSystems">
        <title>Genome- and Community-Level Interaction Insights into Carbon Utilization and Element Cycling Functions of Hydrothermarchaeota in Hydrothermal Sediment.</title>
        <authorList>
            <person name="Zhou Z."/>
            <person name="Liu Y."/>
            <person name="Xu W."/>
            <person name="Pan J."/>
            <person name="Luo Z.H."/>
            <person name="Li M."/>
        </authorList>
    </citation>
    <scope>NUCLEOTIDE SEQUENCE [LARGE SCALE GENOMIC DNA]</scope>
    <source>
        <strain evidence="10">HyVt-505</strain>
    </source>
</reference>
<feature type="transmembrane region" description="Helical" evidence="8">
    <location>
        <begin position="51"/>
        <end position="68"/>
    </location>
</feature>
<feature type="transmembrane region" description="Helical" evidence="8">
    <location>
        <begin position="21"/>
        <end position="39"/>
    </location>
</feature>
<evidence type="ECO:0000256" key="6">
    <source>
        <dbReference type="ARBA" id="ARBA00023004"/>
    </source>
</evidence>
<keyword evidence="5 8" id="KW-1133">Transmembrane helix</keyword>